<dbReference type="Proteomes" id="UP000296733">
    <property type="component" value="Chromosome"/>
</dbReference>
<accession>A0A1H5T122</accession>
<reference evidence="2 5" key="2">
    <citation type="journal article" date="2019" name="Nat. Commun.">
        <title>A new type of DNA phosphorothioation-based antiviral system in archaea.</title>
        <authorList>
            <person name="Xiong L."/>
            <person name="Liu S."/>
            <person name="Chen S."/>
            <person name="Xiao Y."/>
            <person name="Zhu B."/>
            <person name="Gao Y."/>
            <person name="Zhang Y."/>
            <person name="Chen B."/>
            <person name="Luo J."/>
            <person name="Deng Z."/>
            <person name="Chen X."/>
            <person name="Wang L."/>
            <person name="Chen S."/>
        </authorList>
    </citation>
    <scope>NUCLEOTIDE SEQUENCE [LARGE SCALE GENOMIC DNA]</scope>
    <source>
        <strain evidence="2 5">CGMCC 1.10331</strain>
    </source>
</reference>
<dbReference type="OrthoDB" id="240401at2157"/>
<keyword evidence="4" id="KW-1185">Reference proteome</keyword>
<sequence length="69" mass="7760">MAQRSLSVTISMPLEMDETIDEEAEKHGMSYSKYVRQALRESVGTPFECEKEMLSVDESTQSNRNEGAA</sequence>
<dbReference type="GO" id="GO:0006355">
    <property type="term" value="P:regulation of DNA-templated transcription"/>
    <property type="evidence" value="ECO:0007669"/>
    <property type="project" value="InterPro"/>
</dbReference>
<dbReference type="Proteomes" id="UP000236740">
    <property type="component" value="Unassembled WGS sequence"/>
</dbReference>
<dbReference type="SUPFAM" id="SSF47598">
    <property type="entry name" value="Ribbon-helix-helix"/>
    <property type="match status" value="1"/>
</dbReference>
<evidence type="ECO:0000313" key="2">
    <source>
        <dbReference type="EMBL" id="QCC47447.1"/>
    </source>
</evidence>
<name>A0A1H5T122_9EURY</name>
<gene>
    <name evidence="2" type="ORF">DV707_07100</name>
    <name evidence="3" type="ORF">SAMN04488133_0124</name>
</gene>
<dbReference type="RefSeq" id="WP_103989951.1">
    <property type="nucleotide sequence ID" value="NZ_CP031311.1"/>
</dbReference>
<organism evidence="3 4">
    <name type="scientific">Halobellus limi</name>
    <dbReference type="NCBI Taxonomy" id="699433"/>
    <lineage>
        <taxon>Archaea</taxon>
        <taxon>Methanobacteriati</taxon>
        <taxon>Methanobacteriota</taxon>
        <taxon>Stenosarchaea group</taxon>
        <taxon>Halobacteria</taxon>
        <taxon>Halobacteriales</taxon>
        <taxon>Haloferacaceae</taxon>
        <taxon>Halobellus</taxon>
    </lineage>
</organism>
<dbReference type="EMBL" id="CP031311">
    <property type="protein sequence ID" value="QCC47447.1"/>
    <property type="molecule type" value="Genomic_DNA"/>
</dbReference>
<evidence type="ECO:0000313" key="5">
    <source>
        <dbReference type="Proteomes" id="UP000296733"/>
    </source>
</evidence>
<dbReference type="InterPro" id="IPR013321">
    <property type="entry name" value="Arc_rbn_hlx_hlx"/>
</dbReference>
<reference evidence="3 4" key="1">
    <citation type="submission" date="2016-10" db="EMBL/GenBank/DDBJ databases">
        <authorList>
            <person name="de Groot N.N."/>
        </authorList>
    </citation>
    <scope>NUCLEOTIDE SEQUENCE [LARGE SCALE GENOMIC DNA]</scope>
    <source>
        <strain evidence="3 4">CGMCC 1.10331</strain>
    </source>
</reference>
<dbReference type="InterPro" id="IPR010985">
    <property type="entry name" value="Ribbon_hlx_hlx"/>
</dbReference>
<dbReference type="KEGG" id="hlm:DV707_07100"/>
<evidence type="ECO:0000313" key="4">
    <source>
        <dbReference type="Proteomes" id="UP000236740"/>
    </source>
</evidence>
<dbReference type="InterPro" id="IPR002145">
    <property type="entry name" value="CopG"/>
</dbReference>
<dbReference type="Pfam" id="PF01402">
    <property type="entry name" value="RHH_1"/>
    <property type="match status" value="1"/>
</dbReference>
<dbReference type="AlphaFoldDB" id="A0A1H5T122"/>
<dbReference type="EMBL" id="FNVN01000001">
    <property type="protein sequence ID" value="SEF55868.1"/>
    <property type="molecule type" value="Genomic_DNA"/>
</dbReference>
<protein>
    <submittedName>
        <fullName evidence="2">CopG family transcriptional regulator</fullName>
    </submittedName>
    <submittedName>
        <fullName evidence="3">Ribbon-helix-helix protein, copG family</fullName>
    </submittedName>
</protein>
<proteinExistence type="predicted"/>
<feature type="domain" description="Ribbon-helix-helix protein CopG" evidence="1">
    <location>
        <begin position="8"/>
        <end position="42"/>
    </location>
</feature>
<evidence type="ECO:0000313" key="3">
    <source>
        <dbReference type="EMBL" id="SEF55868.1"/>
    </source>
</evidence>
<dbReference type="Gene3D" id="1.10.1220.10">
    <property type="entry name" value="Met repressor-like"/>
    <property type="match status" value="1"/>
</dbReference>
<dbReference type="GeneID" id="39857843"/>
<evidence type="ECO:0000259" key="1">
    <source>
        <dbReference type="Pfam" id="PF01402"/>
    </source>
</evidence>